<evidence type="ECO:0000256" key="1">
    <source>
        <dbReference type="ARBA" id="ARBA00001231"/>
    </source>
</evidence>
<dbReference type="GO" id="GO:0005975">
    <property type="term" value="P:carbohydrate metabolic process"/>
    <property type="evidence" value="ECO:0007669"/>
    <property type="project" value="InterPro"/>
</dbReference>
<evidence type="ECO:0000256" key="4">
    <source>
        <dbReference type="ARBA" id="ARBA00022801"/>
    </source>
</evidence>
<proteinExistence type="inferred from homology"/>
<feature type="domain" description="Glycoside hydrolase family 3 N-terminal" evidence="7">
    <location>
        <begin position="61"/>
        <end position="368"/>
    </location>
</feature>
<dbReference type="PANTHER" id="PTHR30480">
    <property type="entry name" value="BETA-HEXOSAMINIDASE-RELATED"/>
    <property type="match status" value="1"/>
</dbReference>
<feature type="signal peptide" evidence="6">
    <location>
        <begin position="1"/>
        <end position="25"/>
    </location>
</feature>
<keyword evidence="4 8" id="KW-0378">Hydrolase</keyword>
<comment type="catalytic activity">
    <reaction evidence="1">
        <text>Hydrolysis of terminal non-reducing N-acetyl-D-hexosamine residues in N-acetyl-beta-D-hexosaminides.</text>
        <dbReference type="EC" id="3.2.1.52"/>
    </reaction>
</comment>
<dbReference type="PANTHER" id="PTHR30480:SF13">
    <property type="entry name" value="BETA-HEXOSAMINIDASE"/>
    <property type="match status" value="1"/>
</dbReference>
<evidence type="ECO:0000259" key="7">
    <source>
        <dbReference type="Pfam" id="PF00933"/>
    </source>
</evidence>
<dbReference type="InterPro" id="IPR036962">
    <property type="entry name" value="Glyco_hydro_3_N_sf"/>
</dbReference>
<accession>A0A6I8LPK1</accession>
<evidence type="ECO:0000256" key="3">
    <source>
        <dbReference type="ARBA" id="ARBA00012663"/>
    </source>
</evidence>
<keyword evidence="6" id="KW-0732">Signal</keyword>
<dbReference type="InterPro" id="IPR017853">
    <property type="entry name" value="GH"/>
</dbReference>
<evidence type="ECO:0000313" key="8">
    <source>
        <dbReference type="EMBL" id="VVJ18942.1"/>
    </source>
</evidence>
<gene>
    <name evidence="8" type="ORF">AA23TX_03963</name>
</gene>
<dbReference type="GO" id="GO:0004563">
    <property type="term" value="F:beta-N-acetylhexosaminidase activity"/>
    <property type="evidence" value="ECO:0007669"/>
    <property type="project" value="UniProtKB-EC"/>
</dbReference>
<dbReference type="InterPro" id="IPR001764">
    <property type="entry name" value="Glyco_hydro_3_N"/>
</dbReference>
<dbReference type="RefSeq" id="WP_155543867.1">
    <property type="nucleotide sequence ID" value="NZ_CABVGP010000001.1"/>
</dbReference>
<dbReference type="AlphaFoldDB" id="A0A6I8LPK1"/>
<dbReference type="InterPro" id="IPR050226">
    <property type="entry name" value="NagZ_Beta-hexosaminidase"/>
</dbReference>
<dbReference type="Proteomes" id="UP000399805">
    <property type="component" value="Unassembled WGS sequence"/>
</dbReference>
<organism evidence="8 9">
    <name type="scientific">Amycolatopsis camponoti</name>
    <dbReference type="NCBI Taxonomy" id="2606593"/>
    <lineage>
        <taxon>Bacteria</taxon>
        <taxon>Bacillati</taxon>
        <taxon>Actinomycetota</taxon>
        <taxon>Actinomycetes</taxon>
        <taxon>Pseudonocardiales</taxon>
        <taxon>Pseudonocardiaceae</taxon>
        <taxon>Amycolatopsis</taxon>
    </lineage>
</organism>
<evidence type="ECO:0000256" key="2">
    <source>
        <dbReference type="ARBA" id="ARBA00005336"/>
    </source>
</evidence>
<evidence type="ECO:0000313" key="9">
    <source>
        <dbReference type="Proteomes" id="UP000399805"/>
    </source>
</evidence>
<dbReference type="Pfam" id="PF00933">
    <property type="entry name" value="Glyco_hydro_3"/>
    <property type="match status" value="1"/>
</dbReference>
<comment type="similarity">
    <text evidence="2">Belongs to the glycosyl hydrolase 3 family.</text>
</comment>
<keyword evidence="9" id="KW-1185">Reference proteome</keyword>
<dbReference type="EC" id="3.2.1.52" evidence="3"/>
<protein>
    <recommendedName>
        <fullName evidence="3">beta-N-acetylhexosaminidase</fullName>
        <ecNumber evidence="3">3.2.1.52</ecNumber>
    </recommendedName>
</protein>
<keyword evidence="5" id="KW-0326">Glycosidase</keyword>
<reference evidence="8 9" key="1">
    <citation type="submission" date="2019-09" db="EMBL/GenBank/DDBJ databases">
        <authorList>
            <person name="Leyn A S."/>
        </authorList>
    </citation>
    <scope>NUCLEOTIDE SEQUENCE [LARGE SCALE GENOMIC DNA]</scope>
    <source>
        <strain evidence="8">AA231_1</strain>
    </source>
</reference>
<dbReference type="Gene3D" id="3.20.20.300">
    <property type="entry name" value="Glycoside hydrolase, family 3, N-terminal domain"/>
    <property type="match status" value="1"/>
</dbReference>
<dbReference type="EMBL" id="CABVGP010000001">
    <property type="protein sequence ID" value="VVJ18942.1"/>
    <property type="molecule type" value="Genomic_DNA"/>
</dbReference>
<evidence type="ECO:0000256" key="5">
    <source>
        <dbReference type="ARBA" id="ARBA00023295"/>
    </source>
</evidence>
<feature type="chain" id="PRO_5026140593" description="beta-N-acetylhexosaminidase" evidence="6">
    <location>
        <begin position="26"/>
        <end position="376"/>
    </location>
</feature>
<name>A0A6I8LPK1_9PSEU</name>
<evidence type="ECO:0000256" key="6">
    <source>
        <dbReference type="SAM" id="SignalP"/>
    </source>
</evidence>
<sequence>MTRTRLLLAAAVVGGLFAAAISGPAAGPDSGGGASAPEAAGAGKTRTCEAVVAGLPVRHLLAQLLVVGVDAGDVKTTARLVRTEQVGGIFLGGNATAMLRDDAVARIQAGAELPVSVAVDDEGGRVQRIDALDGELPSARAVAATSTPRQVHDLGVRRAHALRARGVTVDYAPVLDVSEQPDHAVIGDRSYSADPRTVTTYAYAFAAGLREGGVTPVFKHFPGHGHARGDSHRVLPETPPLDRLTTTDLVPYDGLAAFGAAGVMVGHLSVPGLTAGRPASLSPEAYRLLRTTYHFAGPAVTDDLGAMRAITVDHPLPEAALLALQAGADQVLWSSGGHVEDVLNRLLAALGSGELSAGRVREAAFRVLVAKGACRA</sequence>
<dbReference type="GO" id="GO:0009254">
    <property type="term" value="P:peptidoglycan turnover"/>
    <property type="evidence" value="ECO:0007669"/>
    <property type="project" value="TreeGrafter"/>
</dbReference>
<dbReference type="SUPFAM" id="SSF51445">
    <property type="entry name" value="(Trans)glycosidases"/>
    <property type="match status" value="1"/>
</dbReference>